<sequence length="86" mass="9857">MELPLFASLLVNIGLLLIVFGQSKRIKILQAEKKRALPYEKDQELIKLVREKIDTVGDVKTVKFLRETRGMSMIDAKHFVDSVKSQ</sequence>
<keyword evidence="2" id="KW-1185">Reference proteome</keyword>
<dbReference type="RefSeq" id="WP_040224747.1">
    <property type="nucleotide sequence ID" value="NZ_JBHLWY010000020.1"/>
</dbReference>
<accession>A0ABV2GEN1</accession>
<name>A0ABV2GEN1_9BACL</name>
<reference evidence="1 2" key="1">
    <citation type="submission" date="2024-06" db="EMBL/GenBank/DDBJ databases">
        <title>Genomic Encyclopedia of Type Strains, Phase IV (KMG-IV): sequencing the most valuable type-strain genomes for metagenomic binning, comparative biology and taxonomic classification.</title>
        <authorList>
            <person name="Goeker M."/>
        </authorList>
    </citation>
    <scope>NUCLEOTIDE SEQUENCE [LARGE SCALE GENOMIC DNA]</scope>
    <source>
        <strain evidence="1 2">DSM 26128</strain>
    </source>
</reference>
<evidence type="ECO:0000313" key="2">
    <source>
        <dbReference type="Proteomes" id="UP001549099"/>
    </source>
</evidence>
<organism evidence="1 2">
    <name type="scientific">Bhargavaea ullalensis</name>
    <dbReference type="NCBI Taxonomy" id="1265685"/>
    <lineage>
        <taxon>Bacteria</taxon>
        <taxon>Bacillati</taxon>
        <taxon>Bacillota</taxon>
        <taxon>Bacilli</taxon>
        <taxon>Bacillales</taxon>
        <taxon>Caryophanaceae</taxon>
        <taxon>Bhargavaea</taxon>
    </lineage>
</organism>
<dbReference type="EMBL" id="JBEPLW010000032">
    <property type="protein sequence ID" value="MET3576738.1"/>
    <property type="molecule type" value="Genomic_DNA"/>
</dbReference>
<comment type="caution">
    <text evidence="1">The sequence shown here is derived from an EMBL/GenBank/DDBJ whole genome shotgun (WGS) entry which is preliminary data.</text>
</comment>
<keyword evidence="1" id="KW-0687">Ribonucleoprotein</keyword>
<dbReference type="GO" id="GO:0005840">
    <property type="term" value="C:ribosome"/>
    <property type="evidence" value="ECO:0007669"/>
    <property type="project" value="UniProtKB-KW"/>
</dbReference>
<gene>
    <name evidence="1" type="ORF">ABID49_002668</name>
</gene>
<keyword evidence="1" id="KW-0689">Ribosomal protein</keyword>
<dbReference type="Proteomes" id="UP001549099">
    <property type="component" value="Unassembled WGS sequence"/>
</dbReference>
<protein>
    <submittedName>
        <fullName evidence="1">Ribosomal protein L7/L12</fullName>
    </submittedName>
</protein>
<evidence type="ECO:0000313" key="1">
    <source>
        <dbReference type="EMBL" id="MET3576738.1"/>
    </source>
</evidence>
<proteinExistence type="predicted"/>